<dbReference type="Proteomes" id="UP000290289">
    <property type="component" value="Chromosome 10"/>
</dbReference>
<proteinExistence type="predicted"/>
<protein>
    <recommendedName>
        <fullName evidence="3">Retrotransposon Copia-like N-terminal domain-containing protein</fullName>
    </recommendedName>
</protein>
<comment type="caution">
    <text evidence="1">The sequence shown here is derived from an EMBL/GenBank/DDBJ whole genome shotgun (WGS) entry which is preliminary data.</text>
</comment>
<evidence type="ECO:0000313" key="2">
    <source>
        <dbReference type="Proteomes" id="UP000290289"/>
    </source>
</evidence>
<dbReference type="EMBL" id="RDQH01000336">
    <property type="protein sequence ID" value="RXH87661.1"/>
    <property type="molecule type" value="Genomic_DNA"/>
</dbReference>
<evidence type="ECO:0008006" key="3">
    <source>
        <dbReference type="Google" id="ProtNLM"/>
    </source>
</evidence>
<organism evidence="1 2">
    <name type="scientific">Malus domestica</name>
    <name type="common">Apple</name>
    <name type="synonym">Pyrus malus</name>
    <dbReference type="NCBI Taxonomy" id="3750"/>
    <lineage>
        <taxon>Eukaryota</taxon>
        <taxon>Viridiplantae</taxon>
        <taxon>Streptophyta</taxon>
        <taxon>Embryophyta</taxon>
        <taxon>Tracheophyta</taxon>
        <taxon>Spermatophyta</taxon>
        <taxon>Magnoliopsida</taxon>
        <taxon>eudicotyledons</taxon>
        <taxon>Gunneridae</taxon>
        <taxon>Pentapetalae</taxon>
        <taxon>rosids</taxon>
        <taxon>fabids</taxon>
        <taxon>Rosales</taxon>
        <taxon>Rosaceae</taxon>
        <taxon>Amygdaloideae</taxon>
        <taxon>Maleae</taxon>
        <taxon>Malus</taxon>
    </lineage>
</organism>
<evidence type="ECO:0000313" key="1">
    <source>
        <dbReference type="EMBL" id="RXH87661.1"/>
    </source>
</evidence>
<reference evidence="1 2" key="1">
    <citation type="submission" date="2018-10" db="EMBL/GenBank/DDBJ databases">
        <title>A high-quality apple genome assembly.</title>
        <authorList>
            <person name="Hu J."/>
        </authorList>
    </citation>
    <scope>NUCLEOTIDE SEQUENCE [LARGE SCALE GENOMIC DNA]</scope>
    <source>
        <strain evidence="2">cv. HFTH1</strain>
        <tissue evidence="1">Young leaf</tissue>
    </source>
</reference>
<sequence length="172" mass="19600">MTTVVNIKLDRTNYPLWLAQILHILKSRDLMGHVDGTLVCPLKNMSGVATVKPVYTSWMQQDQWLSYCVGLQENCSSDLGSSRAKVVMMIMPNLIQRLRSLMGLKGWDCCVLWKLSEDQRLRNYNYIINLSISSSCLNIYVHVCVRAFIELSDCCCARTEITQSDVGQELFP</sequence>
<accession>A0A498J2K4</accession>
<keyword evidence="2" id="KW-1185">Reference proteome</keyword>
<gene>
    <name evidence="1" type="ORF">DVH24_034561</name>
</gene>
<name>A0A498J2K4_MALDO</name>
<dbReference type="AlphaFoldDB" id="A0A498J2K4"/>